<feature type="compositionally biased region" description="Low complexity" evidence="1">
    <location>
        <begin position="49"/>
        <end position="60"/>
    </location>
</feature>
<dbReference type="Proteomes" id="UP000193642">
    <property type="component" value="Unassembled WGS sequence"/>
</dbReference>
<evidence type="ECO:0000313" key="2">
    <source>
        <dbReference type="EMBL" id="ORY09699.1"/>
    </source>
</evidence>
<evidence type="ECO:0000256" key="1">
    <source>
        <dbReference type="SAM" id="MobiDB-lite"/>
    </source>
</evidence>
<proteinExistence type="predicted"/>
<dbReference type="EMBL" id="MCGO01000417">
    <property type="protein sequence ID" value="ORY09699.1"/>
    <property type="molecule type" value="Genomic_DNA"/>
</dbReference>
<keyword evidence="3" id="KW-1185">Reference proteome</keyword>
<dbReference type="OrthoDB" id="10327743at2759"/>
<sequence>MSSRRTNTLRRRNAQPIVRPPPPLPTETDPGSGSVPGVIAGSTAIAAGTTPTTPSTPTSNSRRRTFQEAELHVAPTAQGLGWTTPTRRRRLATAVMMSPHTLNAVNNVMLSELVDRGNVVKFMDTFKADIEALLPQFYFGKMTEASFTSRTTDFENTAKGRMILKKLDIVRPIKVGNCVSEFIQFATDEGITMPEMISETKAATKYISDYFIQNRCATKAALLKIASWPSYNHESAKALIFKGDKNGSCPDTQRNYITREMAALANEFVPNEWNTGDYWEYYSCHFADINSRDDASLAIHRNQVEYDLSVWREDVTPGGPAPAVREGGAEEGSDNEVGGTRGSTSGSSGTGGGSDGIGTGGSQPIGSGSGFGSGTGGADNDDE</sequence>
<reference evidence="2 3" key="1">
    <citation type="submission" date="2016-07" db="EMBL/GenBank/DDBJ databases">
        <title>Pervasive Adenine N6-methylation of Active Genes in Fungi.</title>
        <authorList>
            <consortium name="DOE Joint Genome Institute"/>
            <person name="Mondo S.J."/>
            <person name="Dannebaum R.O."/>
            <person name="Kuo R.C."/>
            <person name="Labutti K."/>
            <person name="Haridas S."/>
            <person name="Kuo A."/>
            <person name="Salamov A."/>
            <person name="Ahrendt S.R."/>
            <person name="Lipzen A."/>
            <person name="Sullivan W."/>
            <person name="Andreopoulos W.B."/>
            <person name="Clum A."/>
            <person name="Lindquist E."/>
            <person name="Daum C."/>
            <person name="Ramamoorthy G.K."/>
            <person name="Gryganskyi A."/>
            <person name="Culley D."/>
            <person name="Magnuson J.K."/>
            <person name="James T.Y."/>
            <person name="O'Malley M.A."/>
            <person name="Stajich J.E."/>
            <person name="Spatafora J.W."/>
            <person name="Visel A."/>
            <person name="Grigoriev I.V."/>
        </authorList>
    </citation>
    <scope>NUCLEOTIDE SEQUENCE [LARGE SCALE GENOMIC DNA]</scope>
    <source>
        <strain evidence="2 3">JEL800</strain>
    </source>
</reference>
<feature type="compositionally biased region" description="Gly residues" evidence="1">
    <location>
        <begin position="348"/>
        <end position="377"/>
    </location>
</feature>
<organism evidence="2 3">
    <name type="scientific">Rhizoclosmatium globosum</name>
    <dbReference type="NCBI Taxonomy" id="329046"/>
    <lineage>
        <taxon>Eukaryota</taxon>
        <taxon>Fungi</taxon>
        <taxon>Fungi incertae sedis</taxon>
        <taxon>Chytridiomycota</taxon>
        <taxon>Chytridiomycota incertae sedis</taxon>
        <taxon>Chytridiomycetes</taxon>
        <taxon>Chytridiales</taxon>
        <taxon>Chytriomycetaceae</taxon>
        <taxon>Rhizoclosmatium</taxon>
    </lineage>
</organism>
<feature type="region of interest" description="Disordered" evidence="1">
    <location>
        <begin position="1"/>
        <end position="64"/>
    </location>
</feature>
<name>A0A1Y1ZHN8_9FUNG</name>
<protein>
    <submittedName>
        <fullName evidence="2">Uncharacterized protein</fullName>
    </submittedName>
</protein>
<evidence type="ECO:0000313" key="3">
    <source>
        <dbReference type="Proteomes" id="UP000193642"/>
    </source>
</evidence>
<comment type="caution">
    <text evidence="2">The sequence shown here is derived from an EMBL/GenBank/DDBJ whole genome shotgun (WGS) entry which is preliminary data.</text>
</comment>
<accession>A0A1Y1ZHN8</accession>
<dbReference type="AlphaFoldDB" id="A0A1Y1ZHN8"/>
<feature type="region of interest" description="Disordered" evidence="1">
    <location>
        <begin position="313"/>
        <end position="383"/>
    </location>
</feature>
<gene>
    <name evidence="2" type="ORF">BCR33DRAFT_778800</name>
</gene>